<comment type="caution">
    <text evidence="1">The sequence shown here is derived from an EMBL/GenBank/DDBJ whole genome shotgun (WGS) entry which is preliminary data.</text>
</comment>
<sequence>MDVNGHNFASEARAYLRKESTDLYNRLHSIDEDIIFVDRVREFYASYAFLPNLRCGAWYTDPLHSGLEPAYFKSTDGHYGNWGFNLRRPNLHLLAVAHAHNGLILVDSTRAGKRIPDALSKTVPIWCAVVNRALILRQKADTGTLDSPMYTPPAAVSAQEHRQIEAKLDRWAQELASSSYDLPNLPYPLRPFWITPDTTSFPAIQQRTYIPIICVSASKQVHDGVERREGGFAYVQGSGDDHELWGMGLTPKLFWAHRETLLLSERSGIEDIVKRLVSRTREERVDDTWTTPPTPIARVGGRILVCSIDDMPALLPPPSSADQAFIVIDPVPLPSSESSSNDTQNTTLPSRVLRIYLDPGKKGQYQFLRGVLPRAVQFAAQHLESGADVCIACESGKDASVGVALVLLAEFFDADGALALRKGQRHADKQAVRTRLQWIIASRPQANPSRTTLKRVNEFLLSPRPCEGP</sequence>
<protein>
    <submittedName>
        <fullName evidence="1">Initiator tRNA phosphoribosyl transferase</fullName>
    </submittedName>
</protein>
<reference evidence="1" key="2">
    <citation type="journal article" date="2022" name="New Phytol.">
        <title>Evolutionary transition to the ectomycorrhizal habit in the genomes of a hyperdiverse lineage of mushroom-forming fungi.</title>
        <authorList>
            <person name="Looney B."/>
            <person name="Miyauchi S."/>
            <person name="Morin E."/>
            <person name="Drula E."/>
            <person name="Courty P.E."/>
            <person name="Kohler A."/>
            <person name="Kuo A."/>
            <person name="LaButti K."/>
            <person name="Pangilinan J."/>
            <person name="Lipzen A."/>
            <person name="Riley R."/>
            <person name="Andreopoulos W."/>
            <person name="He G."/>
            <person name="Johnson J."/>
            <person name="Nolan M."/>
            <person name="Tritt A."/>
            <person name="Barry K.W."/>
            <person name="Grigoriev I.V."/>
            <person name="Nagy L.G."/>
            <person name="Hibbett D."/>
            <person name="Henrissat B."/>
            <person name="Matheny P.B."/>
            <person name="Labbe J."/>
            <person name="Martin F.M."/>
        </authorList>
    </citation>
    <scope>NUCLEOTIDE SEQUENCE</scope>
    <source>
        <strain evidence="1">FP105234-sp</strain>
    </source>
</reference>
<accession>A0ACB8RXF5</accession>
<dbReference type="EMBL" id="MU275881">
    <property type="protein sequence ID" value="KAI0048791.1"/>
    <property type="molecule type" value="Genomic_DNA"/>
</dbReference>
<keyword evidence="1" id="KW-0808">Transferase</keyword>
<proteinExistence type="predicted"/>
<evidence type="ECO:0000313" key="2">
    <source>
        <dbReference type="Proteomes" id="UP000814033"/>
    </source>
</evidence>
<evidence type="ECO:0000313" key="1">
    <source>
        <dbReference type="EMBL" id="KAI0048791.1"/>
    </source>
</evidence>
<organism evidence="1 2">
    <name type="scientific">Auriscalpium vulgare</name>
    <dbReference type="NCBI Taxonomy" id="40419"/>
    <lineage>
        <taxon>Eukaryota</taxon>
        <taxon>Fungi</taxon>
        <taxon>Dikarya</taxon>
        <taxon>Basidiomycota</taxon>
        <taxon>Agaricomycotina</taxon>
        <taxon>Agaricomycetes</taxon>
        <taxon>Russulales</taxon>
        <taxon>Auriscalpiaceae</taxon>
        <taxon>Auriscalpium</taxon>
    </lineage>
</organism>
<name>A0ACB8RXF5_9AGAM</name>
<gene>
    <name evidence="1" type="ORF">FA95DRAFT_995824</name>
</gene>
<reference evidence="1" key="1">
    <citation type="submission" date="2021-02" db="EMBL/GenBank/DDBJ databases">
        <authorList>
            <consortium name="DOE Joint Genome Institute"/>
            <person name="Ahrendt S."/>
            <person name="Looney B.P."/>
            <person name="Miyauchi S."/>
            <person name="Morin E."/>
            <person name="Drula E."/>
            <person name="Courty P.E."/>
            <person name="Chicoki N."/>
            <person name="Fauchery L."/>
            <person name="Kohler A."/>
            <person name="Kuo A."/>
            <person name="Labutti K."/>
            <person name="Pangilinan J."/>
            <person name="Lipzen A."/>
            <person name="Riley R."/>
            <person name="Andreopoulos W."/>
            <person name="He G."/>
            <person name="Johnson J."/>
            <person name="Barry K.W."/>
            <person name="Grigoriev I.V."/>
            <person name="Nagy L."/>
            <person name="Hibbett D."/>
            <person name="Henrissat B."/>
            <person name="Matheny P.B."/>
            <person name="Labbe J."/>
            <person name="Martin F."/>
        </authorList>
    </citation>
    <scope>NUCLEOTIDE SEQUENCE</scope>
    <source>
        <strain evidence="1">FP105234-sp</strain>
    </source>
</reference>
<keyword evidence="2" id="KW-1185">Reference proteome</keyword>
<dbReference type="Proteomes" id="UP000814033">
    <property type="component" value="Unassembled WGS sequence"/>
</dbReference>